<protein>
    <submittedName>
        <fullName evidence="4">Phosphopantothenoylcysteine decarboxylase subunit Sis2p</fullName>
    </submittedName>
</protein>
<dbReference type="OrthoDB" id="1532798at2759"/>
<feature type="compositionally biased region" description="Pro residues" evidence="2">
    <location>
        <begin position="30"/>
        <end position="48"/>
    </location>
</feature>
<reference evidence="4" key="1">
    <citation type="submission" date="2022-03" db="EMBL/GenBank/DDBJ databases">
        <authorList>
            <person name="Legras J.-L."/>
            <person name="Devillers H."/>
            <person name="Grondin C."/>
        </authorList>
    </citation>
    <scope>NUCLEOTIDE SEQUENCE</scope>
    <source>
        <strain evidence="4">CLIB 1423</strain>
    </source>
</reference>
<dbReference type="GO" id="GO:0015937">
    <property type="term" value="P:coenzyme A biosynthetic process"/>
    <property type="evidence" value="ECO:0007669"/>
    <property type="project" value="TreeGrafter"/>
</dbReference>
<feature type="region of interest" description="Disordered" evidence="2">
    <location>
        <begin position="142"/>
        <end position="162"/>
    </location>
</feature>
<dbReference type="Proteomes" id="UP000837801">
    <property type="component" value="Unassembled WGS sequence"/>
</dbReference>
<evidence type="ECO:0000256" key="1">
    <source>
        <dbReference type="ARBA" id="ARBA00038350"/>
    </source>
</evidence>
<evidence type="ECO:0000313" key="5">
    <source>
        <dbReference type="Proteomes" id="UP000837801"/>
    </source>
</evidence>
<feature type="compositionally biased region" description="Acidic residues" evidence="2">
    <location>
        <begin position="419"/>
        <end position="458"/>
    </location>
</feature>
<evidence type="ECO:0000256" key="2">
    <source>
        <dbReference type="SAM" id="MobiDB-lite"/>
    </source>
</evidence>
<dbReference type="GO" id="GO:0010181">
    <property type="term" value="F:FMN binding"/>
    <property type="evidence" value="ECO:0007669"/>
    <property type="project" value="TreeGrafter"/>
</dbReference>
<evidence type="ECO:0000313" key="4">
    <source>
        <dbReference type="EMBL" id="CAH2352993.1"/>
    </source>
</evidence>
<keyword evidence="5" id="KW-1185">Reference proteome</keyword>
<feature type="region of interest" description="Disordered" evidence="2">
    <location>
        <begin position="1"/>
        <end position="93"/>
    </location>
</feature>
<accession>A0A9P0QQD1</accession>
<dbReference type="GO" id="GO:0004633">
    <property type="term" value="F:phosphopantothenoylcysteine decarboxylase activity"/>
    <property type="evidence" value="ECO:0007669"/>
    <property type="project" value="TreeGrafter"/>
</dbReference>
<organism evidence="4 5">
    <name type="scientific">[Candida] railenensis</name>
    <dbReference type="NCBI Taxonomy" id="45579"/>
    <lineage>
        <taxon>Eukaryota</taxon>
        <taxon>Fungi</taxon>
        <taxon>Dikarya</taxon>
        <taxon>Ascomycota</taxon>
        <taxon>Saccharomycotina</taxon>
        <taxon>Pichiomycetes</taxon>
        <taxon>Debaryomycetaceae</taxon>
        <taxon>Kurtzmaniella</taxon>
    </lineage>
</organism>
<feature type="region of interest" description="Disordered" evidence="2">
    <location>
        <begin position="402"/>
        <end position="475"/>
    </location>
</feature>
<dbReference type="AlphaFoldDB" id="A0A9P0QQD1"/>
<sequence>MSSKSKSPPPDTAGVDIPPSVLAISNLKCPSPPPILNKPGFKSPPPQPLDEAGSPAPGAPSNRERIPAGGAILSKKEKLAQGTTSPASVVEPDTVTENHVKLITTAPTQSELDFVANPPENSNHHKVPSVHAHFYADELTKPLKSRSRSGSSAAASDAGSGSEQFLANNGSVTNFGMAAATANNQTIAGALGEQNGNIDPRLPTDDGKLHVLIGVCGALSVIKVKLIVHKLFEIYTQDKISIQLILTEASENFIPQEILHHLENTKKIRIWRDSDEWTTWKTRSDPVLHIELRRWADVLVVCPLTANTLSKISLGMCDNLLTNVIRAWNTSYPILLAPSMVSYSYNAITTKRQIRLISEEMPWIEILKPVEKVIGSYGDIGMGGMMDWNEIVNRIVMKLGGYPEEEDDDDESKNNNDDAIADDDNDDDDEDDDDDDEDDDDDDEDEDAADEDAADDESNQGVPSISQELDSLKFT</sequence>
<comment type="caution">
    <text evidence="4">The sequence shown here is derived from an EMBL/GenBank/DDBJ whole genome shotgun (WGS) entry which is preliminary data.</text>
</comment>
<feature type="domain" description="Flavoprotein" evidence="3">
    <location>
        <begin position="210"/>
        <end position="398"/>
    </location>
</feature>
<dbReference type="SUPFAM" id="SSF52507">
    <property type="entry name" value="Homo-oligomeric flavin-containing Cys decarboxylases, HFCD"/>
    <property type="match status" value="1"/>
</dbReference>
<dbReference type="PANTHER" id="PTHR14359">
    <property type="entry name" value="HOMO-OLIGOMERIC FLAVIN CONTAINING CYS DECARBOXYLASE FAMILY"/>
    <property type="match status" value="1"/>
</dbReference>
<dbReference type="EMBL" id="CAKXYY010000009">
    <property type="protein sequence ID" value="CAH2352993.1"/>
    <property type="molecule type" value="Genomic_DNA"/>
</dbReference>
<comment type="similarity">
    <text evidence="1">Belongs to the HFCD (homooligomeric flavin containing Cys decarboxylase) superfamily.</text>
</comment>
<dbReference type="SUPFAM" id="SSF48371">
    <property type="entry name" value="ARM repeat"/>
    <property type="match status" value="1"/>
</dbReference>
<feature type="compositionally biased region" description="Polar residues" evidence="2">
    <location>
        <begin position="459"/>
        <end position="475"/>
    </location>
</feature>
<dbReference type="InterPro" id="IPR016024">
    <property type="entry name" value="ARM-type_fold"/>
</dbReference>
<name>A0A9P0QQD1_9ASCO</name>
<dbReference type="Pfam" id="PF02441">
    <property type="entry name" value="Flavoprotein"/>
    <property type="match status" value="1"/>
</dbReference>
<dbReference type="InterPro" id="IPR036551">
    <property type="entry name" value="Flavin_trans-like"/>
</dbReference>
<proteinExistence type="inferred from homology"/>
<dbReference type="InterPro" id="IPR003382">
    <property type="entry name" value="Flavoprotein"/>
</dbReference>
<dbReference type="Gene3D" id="3.40.50.1950">
    <property type="entry name" value="Flavin prenyltransferase-like"/>
    <property type="match status" value="1"/>
</dbReference>
<gene>
    <name evidence="4" type="ORF">CLIB1423_09S00430</name>
</gene>
<dbReference type="PANTHER" id="PTHR14359:SF17">
    <property type="entry name" value="PHOSPHOPANTOTHENOYLCYSTEINE DECARBOXYLASE SUBUNIT SIS2-RELATED"/>
    <property type="match status" value="1"/>
</dbReference>
<dbReference type="GO" id="GO:0071513">
    <property type="term" value="C:phosphopantothenoylcysteine decarboxylase complex"/>
    <property type="evidence" value="ECO:0007669"/>
    <property type="project" value="TreeGrafter"/>
</dbReference>
<feature type="compositionally biased region" description="Low complexity" evidence="2">
    <location>
        <begin position="148"/>
        <end position="162"/>
    </location>
</feature>
<evidence type="ECO:0000259" key="3">
    <source>
        <dbReference type="Pfam" id="PF02441"/>
    </source>
</evidence>